<dbReference type="AlphaFoldDB" id="A0A2P2N0E1"/>
<sequence length="71" mass="8894">MPTEVRKKKFMSMRRTMRRKRTGQRRRMMGLRAGVGGRVGGRRVMSWGWCRWREWWKWRCLFTRCSIQSRR</sequence>
<organism evidence="2">
    <name type="scientific">Rhizophora mucronata</name>
    <name type="common">Asiatic mangrove</name>
    <dbReference type="NCBI Taxonomy" id="61149"/>
    <lineage>
        <taxon>Eukaryota</taxon>
        <taxon>Viridiplantae</taxon>
        <taxon>Streptophyta</taxon>
        <taxon>Embryophyta</taxon>
        <taxon>Tracheophyta</taxon>
        <taxon>Spermatophyta</taxon>
        <taxon>Magnoliopsida</taxon>
        <taxon>eudicotyledons</taxon>
        <taxon>Gunneridae</taxon>
        <taxon>Pentapetalae</taxon>
        <taxon>rosids</taxon>
        <taxon>fabids</taxon>
        <taxon>Malpighiales</taxon>
        <taxon>Rhizophoraceae</taxon>
        <taxon>Rhizophora</taxon>
    </lineage>
</organism>
<accession>A0A2P2N0E1</accession>
<feature type="region of interest" description="Disordered" evidence="1">
    <location>
        <begin position="1"/>
        <end position="26"/>
    </location>
</feature>
<name>A0A2P2N0E1_RHIMU</name>
<reference evidence="2" key="1">
    <citation type="submission" date="2018-02" db="EMBL/GenBank/DDBJ databases">
        <title>Rhizophora mucronata_Transcriptome.</title>
        <authorList>
            <person name="Meera S.P."/>
            <person name="Sreeshan A."/>
            <person name="Augustine A."/>
        </authorList>
    </citation>
    <scope>NUCLEOTIDE SEQUENCE</scope>
    <source>
        <tissue evidence="2">Leaf</tissue>
    </source>
</reference>
<dbReference type="EMBL" id="GGEC01055432">
    <property type="protein sequence ID" value="MBX35916.1"/>
    <property type="molecule type" value="Transcribed_RNA"/>
</dbReference>
<evidence type="ECO:0000256" key="1">
    <source>
        <dbReference type="SAM" id="MobiDB-lite"/>
    </source>
</evidence>
<proteinExistence type="predicted"/>
<evidence type="ECO:0000313" key="2">
    <source>
        <dbReference type="EMBL" id="MBX35916.1"/>
    </source>
</evidence>
<protein>
    <submittedName>
        <fullName evidence="2">Uncharacterized protein MANES_02G122800</fullName>
    </submittedName>
</protein>